<dbReference type="InterPro" id="IPR003333">
    <property type="entry name" value="CMAS"/>
</dbReference>
<dbReference type="RefSeq" id="WP_219748857.1">
    <property type="nucleotide sequence ID" value="NZ_JAHXZN010000003.1"/>
</dbReference>
<evidence type="ECO:0000256" key="3">
    <source>
        <dbReference type="ARBA" id="ARBA00022679"/>
    </source>
</evidence>
<keyword evidence="3" id="KW-0808">Transferase</keyword>
<evidence type="ECO:0000256" key="4">
    <source>
        <dbReference type="ARBA" id="ARBA00022691"/>
    </source>
</evidence>
<keyword evidence="4" id="KW-0949">S-adenosyl-L-methionine</keyword>
<keyword evidence="7" id="KW-1185">Reference proteome</keyword>
<evidence type="ECO:0000256" key="2">
    <source>
        <dbReference type="ARBA" id="ARBA00022603"/>
    </source>
</evidence>
<dbReference type="EMBL" id="JAHXZN010000003">
    <property type="protein sequence ID" value="MBW6531482.1"/>
    <property type="molecule type" value="Genomic_DNA"/>
</dbReference>
<evidence type="ECO:0000313" key="6">
    <source>
        <dbReference type="EMBL" id="MBW6531482.1"/>
    </source>
</evidence>
<sequence>MRLLAFLLRRLIRRGVLVVVDAAGRTHRFGEPAPAAPDATIRFRDRATPRRAALDPALALGEAYVDGRMVIDGDDIRGFLDLIGRNTHWDDDAAADLRWWRPWRRSALLTGINWRRRARRNVAHHYDLSTELYALFLDPDLHYSCAYFDAPDATLEQAQAAKLRHITDKLALRAGDRVLDIGCGWGGLALYLHRVAGVEVLGITLSEQQLAVARRRAEEAGVANHVRFELLDYRDVRGTFDRIVSVGMFEHVGPPHYGAFFRHCRALLAEDGVMLLHTIGRADGPAATDRWLARYIFPGGYVPALSQITPAIEDARLWVTDVETLRLHYALTIDRWLARVEAAREAIEALYDARFYRMWRFYLAGALVAFRHDGHLNYQIQLTRRREALPLTRDYMMPPGAQRAAQPAIGASGL</sequence>
<name>A0ABS7BPD9_9SPHN</name>
<keyword evidence="2" id="KW-0489">Methyltransferase</keyword>
<comment type="similarity">
    <text evidence="1">Belongs to the CFA/CMAS family.</text>
</comment>
<proteinExistence type="inferred from homology"/>
<evidence type="ECO:0000256" key="5">
    <source>
        <dbReference type="ARBA" id="ARBA00023098"/>
    </source>
</evidence>
<accession>A0ABS7BPD9</accession>
<comment type="caution">
    <text evidence="6">The sequence shown here is derived from an EMBL/GenBank/DDBJ whole genome shotgun (WGS) entry which is preliminary data.</text>
</comment>
<dbReference type="Gene3D" id="3.40.50.150">
    <property type="entry name" value="Vaccinia Virus protein VP39"/>
    <property type="match status" value="1"/>
</dbReference>
<dbReference type="PANTHER" id="PTHR43667">
    <property type="entry name" value="CYCLOPROPANE-FATTY-ACYL-PHOSPHOLIPID SYNTHASE"/>
    <property type="match status" value="1"/>
</dbReference>
<evidence type="ECO:0000256" key="1">
    <source>
        <dbReference type="ARBA" id="ARBA00010815"/>
    </source>
</evidence>
<evidence type="ECO:0000313" key="7">
    <source>
        <dbReference type="Proteomes" id="UP000759103"/>
    </source>
</evidence>
<dbReference type="Proteomes" id="UP000759103">
    <property type="component" value="Unassembled WGS sequence"/>
</dbReference>
<organism evidence="6 7">
    <name type="scientific">Sphingomonas citri</name>
    <dbReference type="NCBI Taxonomy" id="2862499"/>
    <lineage>
        <taxon>Bacteria</taxon>
        <taxon>Pseudomonadati</taxon>
        <taxon>Pseudomonadota</taxon>
        <taxon>Alphaproteobacteria</taxon>
        <taxon>Sphingomonadales</taxon>
        <taxon>Sphingomonadaceae</taxon>
        <taxon>Sphingomonas</taxon>
    </lineage>
</organism>
<gene>
    <name evidence="6" type="ORF">KZ820_12125</name>
</gene>
<dbReference type="InterPro" id="IPR029063">
    <property type="entry name" value="SAM-dependent_MTases_sf"/>
</dbReference>
<dbReference type="SUPFAM" id="SSF53335">
    <property type="entry name" value="S-adenosyl-L-methionine-dependent methyltransferases"/>
    <property type="match status" value="1"/>
</dbReference>
<dbReference type="PIRSF" id="PIRSF003085">
    <property type="entry name" value="CMAS"/>
    <property type="match status" value="1"/>
</dbReference>
<reference evidence="6 7" key="1">
    <citation type="submission" date="2021-07" db="EMBL/GenBank/DDBJ databases">
        <title>Sphingomonas sp.</title>
        <authorList>
            <person name="Feng G."/>
            <person name="Li J."/>
            <person name="Pan M."/>
        </authorList>
    </citation>
    <scope>NUCLEOTIDE SEQUENCE [LARGE SCALE GENOMIC DNA]</scope>
    <source>
        <strain evidence="6 7">RRHST34</strain>
    </source>
</reference>
<dbReference type="PANTHER" id="PTHR43667:SF1">
    <property type="entry name" value="CYCLOPROPANE-FATTY-ACYL-PHOSPHOLIPID SYNTHASE"/>
    <property type="match status" value="1"/>
</dbReference>
<keyword evidence="5" id="KW-0443">Lipid metabolism</keyword>
<protein>
    <submittedName>
        <fullName evidence="6">Cyclopropane-fatty-acyl-phospholipid synthase family protein</fullName>
    </submittedName>
</protein>
<dbReference type="InterPro" id="IPR050723">
    <property type="entry name" value="CFA/CMAS"/>
</dbReference>
<dbReference type="Pfam" id="PF02353">
    <property type="entry name" value="CMAS"/>
    <property type="match status" value="1"/>
</dbReference>
<dbReference type="CDD" id="cd02440">
    <property type="entry name" value="AdoMet_MTases"/>
    <property type="match status" value="1"/>
</dbReference>